<evidence type="ECO:0000313" key="9">
    <source>
        <dbReference type="Proteomes" id="UP000231987"/>
    </source>
</evidence>
<dbReference type="AlphaFoldDB" id="A0A2J0YXX4"/>
<keyword evidence="2" id="KW-1003">Cell membrane</keyword>
<evidence type="ECO:0000256" key="6">
    <source>
        <dbReference type="SAM" id="Phobius"/>
    </source>
</evidence>
<gene>
    <name evidence="8" type="ORF">CEJ86_22255</name>
</gene>
<dbReference type="RefSeq" id="WP_100673453.1">
    <property type="nucleotide sequence ID" value="NZ_JBKOIJ010000003.1"/>
</dbReference>
<name>A0A2J0YXX4_RHIML</name>
<sequence length="170" mass="17735">MISTSAAWLAFFVFAGAMTYAGIRDVVTMTISNRLVVSLVIAFALLAPAAGLDLATVTSSVLVASAVLACTFVLFAAGWIGGGDAKLLPVAVLWLGADLALPFILYTSVIGAALTVGLLQLRRVPLPLVLKKNAWAKRLLDRETGIPYGAAMAPAALLLLPESHWCSALL</sequence>
<comment type="subcellular location">
    <subcellularLocation>
        <location evidence="1">Cell membrane</location>
        <topology evidence="1">Multi-pass membrane protein</topology>
    </subcellularLocation>
</comment>
<feature type="domain" description="Prepilin type IV endopeptidase peptidase" evidence="7">
    <location>
        <begin position="12"/>
        <end position="115"/>
    </location>
</feature>
<keyword evidence="4 6" id="KW-1133">Transmembrane helix</keyword>
<evidence type="ECO:0000256" key="3">
    <source>
        <dbReference type="ARBA" id="ARBA00022692"/>
    </source>
</evidence>
<dbReference type="InterPro" id="IPR000045">
    <property type="entry name" value="Prepilin_IV_endopep_pep"/>
</dbReference>
<evidence type="ECO:0000256" key="2">
    <source>
        <dbReference type="ARBA" id="ARBA00022475"/>
    </source>
</evidence>
<dbReference type="InterPro" id="IPR052218">
    <property type="entry name" value="Preflagellin_Peptidase"/>
</dbReference>
<evidence type="ECO:0000256" key="4">
    <source>
        <dbReference type="ARBA" id="ARBA00022989"/>
    </source>
</evidence>
<dbReference type="Pfam" id="PF01478">
    <property type="entry name" value="Peptidase_A24"/>
    <property type="match status" value="1"/>
</dbReference>
<keyword evidence="5 6" id="KW-0472">Membrane</keyword>
<dbReference type="GO" id="GO:0004190">
    <property type="term" value="F:aspartic-type endopeptidase activity"/>
    <property type="evidence" value="ECO:0007669"/>
    <property type="project" value="InterPro"/>
</dbReference>
<proteinExistence type="predicted"/>
<dbReference type="GO" id="GO:0005886">
    <property type="term" value="C:plasma membrane"/>
    <property type="evidence" value="ECO:0007669"/>
    <property type="project" value="UniProtKB-SubCell"/>
</dbReference>
<dbReference type="Proteomes" id="UP000231987">
    <property type="component" value="Unassembled WGS sequence"/>
</dbReference>
<reference evidence="8 9" key="1">
    <citation type="submission" date="2017-06" db="EMBL/GenBank/DDBJ databases">
        <title>Ensifer strains isolated from leguminous trees and herbs display diverse denitrification phenotypes with some acting as strong N2O sinks.</title>
        <authorList>
            <person name="Woliy K."/>
            <person name="Mania D."/>
            <person name="Bakken L.R."/>
            <person name="Frostegard A."/>
        </authorList>
    </citation>
    <scope>NUCLEOTIDE SEQUENCE [LARGE SCALE GENOMIC DNA]</scope>
    <source>
        <strain evidence="8 9">AC50a</strain>
    </source>
</reference>
<comment type="caution">
    <text evidence="8">The sequence shown here is derived from an EMBL/GenBank/DDBJ whole genome shotgun (WGS) entry which is preliminary data.</text>
</comment>
<feature type="transmembrane region" description="Helical" evidence="6">
    <location>
        <begin position="61"/>
        <end position="80"/>
    </location>
</feature>
<protein>
    <submittedName>
        <fullName evidence="8">Pilus assembly protein CpaA</fullName>
    </submittedName>
</protein>
<accession>A0A2J0YXX4</accession>
<organism evidence="8 9">
    <name type="scientific">Rhizobium meliloti</name>
    <name type="common">Ensifer meliloti</name>
    <name type="synonym">Sinorhizobium meliloti</name>
    <dbReference type="NCBI Taxonomy" id="382"/>
    <lineage>
        <taxon>Bacteria</taxon>
        <taxon>Pseudomonadati</taxon>
        <taxon>Pseudomonadota</taxon>
        <taxon>Alphaproteobacteria</taxon>
        <taxon>Hyphomicrobiales</taxon>
        <taxon>Rhizobiaceae</taxon>
        <taxon>Sinorhizobium/Ensifer group</taxon>
        <taxon>Sinorhizobium</taxon>
    </lineage>
</organism>
<evidence type="ECO:0000256" key="5">
    <source>
        <dbReference type="ARBA" id="ARBA00023136"/>
    </source>
</evidence>
<dbReference type="PANTHER" id="PTHR36506:SF1">
    <property type="entry name" value="PREFLAGELLIN PEPTIDASE"/>
    <property type="match status" value="1"/>
</dbReference>
<feature type="transmembrane region" description="Helical" evidence="6">
    <location>
        <begin position="100"/>
        <end position="121"/>
    </location>
</feature>
<evidence type="ECO:0000313" key="8">
    <source>
        <dbReference type="EMBL" id="PJR13125.1"/>
    </source>
</evidence>
<evidence type="ECO:0000256" key="1">
    <source>
        <dbReference type="ARBA" id="ARBA00004651"/>
    </source>
</evidence>
<evidence type="ECO:0000259" key="7">
    <source>
        <dbReference type="Pfam" id="PF01478"/>
    </source>
</evidence>
<dbReference type="Gene3D" id="1.20.120.1220">
    <property type="match status" value="1"/>
</dbReference>
<keyword evidence="3 6" id="KW-0812">Transmembrane</keyword>
<feature type="transmembrane region" description="Helical" evidence="6">
    <location>
        <begin position="35"/>
        <end position="54"/>
    </location>
</feature>
<dbReference type="PANTHER" id="PTHR36506">
    <property type="entry name" value="PREFLAGELLIN PEPTIDASE"/>
    <property type="match status" value="1"/>
</dbReference>
<dbReference type="EMBL" id="NJGD01000011">
    <property type="protein sequence ID" value="PJR13125.1"/>
    <property type="molecule type" value="Genomic_DNA"/>
</dbReference>